<organism evidence="1 2">
    <name type="scientific">Nonomuraea cavernae</name>
    <dbReference type="NCBI Taxonomy" id="2045107"/>
    <lineage>
        <taxon>Bacteria</taxon>
        <taxon>Bacillati</taxon>
        <taxon>Actinomycetota</taxon>
        <taxon>Actinomycetes</taxon>
        <taxon>Streptosporangiales</taxon>
        <taxon>Streptosporangiaceae</taxon>
        <taxon>Nonomuraea</taxon>
    </lineage>
</organism>
<dbReference type="EMBL" id="BMNH01000001">
    <property type="protein sequence ID" value="GGO61573.1"/>
    <property type="molecule type" value="Genomic_DNA"/>
</dbReference>
<protein>
    <submittedName>
        <fullName evidence="1">Uncharacterized protein</fullName>
    </submittedName>
</protein>
<name>A0A917YRP3_9ACTN</name>
<comment type="caution">
    <text evidence="1">The sequence shown here is derived from an EMBL/GenBank/DDBJ whole genome shotgun (WGS) entry which is preliminary data.</text>
</comment>
<evidence type="ECO:0000313" key="2">
    <source>
        <dbReference type="Proteomes" id="UP000646523"/>
    </source>
</evidence>
<keyword evidence="2" id="KW-1185">Reference proteome</keyword>
<accession>A0A917YRP3</accession>
<reference evidence="1" key="2">
    <citation type="submission" date="2020-09" db="EMBL/GenBank/DDBJ databases">
        <authorList>
            <person name="Sun Q."/>
            <person name="Zhou Y."/>
        </authorList>
    </citation>
    <scope>NUCLEOTIDE SEQUENCE</scope>
    <source>
        <strain evidence="1">CGMCC 4.7368</strain>
    </source>
</reference>
<dbReference type="AlphaFoldDB" id="A0A917YRP3"/>
<evidence type="ECO:0000313" key="1">
    <source>
        <dbReference type="EMBL" id="GGO61573.1"/>
    </source>
</evidence>
<sequence length="85" mass="9467">MRISWICLAIYAILSRSIVSFAEAKHIPEKARRQFNATGIRLTRRSVVVLDLILGVWASPGAVRADQLHNAKDEGAGDDHRGDER</sequence>
<proteinExistence type="predicted"/>
<reference evidence="1" key="1">
    <citation type="journal article" date="2014" name="Int. J. Syst. Evol. Microbiol.">
        <title>Complete genome sequence of Corynebacterium casei LMG S-19264T (=DSM 44701T), isolated from a smear-ripened cheese.</title>
        <authorList>
            <consortium name="US DOE Joint Genome Institute (JGI-PGF)"/>
            <person name="Walter F."/>
            <person name="Albersmeier A."/>
            <person name="Kalinowski J."/>
            <person name="Ruckert C."/>
        </authorList>
    </citation>
    <scope>NUCLEOTIDE SEQUENCE</scope>
    <source>
        <strain evidence="1">CGMCC 4.7368</strain>
    </source>
</reference>
<dbReference type="Proteomes" id="UP000646523">
    <property type="component" value="Unassembled WGS sequence"/>
</dbReference>
<gene>
    <name evidence="1" type="ORF">GCM10012289_04130</name>
</gene>